<reference evidence="2" key="1">
    <citation type="journal article" date="2024" name="Antonie Van Leeuwenhoek">
        <title>Bradyrhizobium ontarionense sp. nov., a novel bacterial symbiont isolated from Aeschynomene indica (Indian jointvetch), harbours photosynthesis, nitrogen fixation and nitrous oxide (N2O) reductase genes.</title>
        <authorList>
            <person name="Bromfield E.S.P."/>
            <person name="Cloutier S."/>
        </authorList>
    </citation>
    <scope>NUCLEOTIDE SEQUENCE</scope>
    <source>
        <strain evidence="2">A19</strain>
    </source>
</reference>
<keyword evidence="3" id="KW-1185">Reference proteome</keyword>
<dbReference type="RefSeq" id="WP_231326400.1">
    <property type="nucleotide sequence ID" value="NZ_CP088156.1"/>
</dbReference>
<protein>
    <submittedName>
        <fullName evidence="2">Uncharacterized protein</fullName>
    </submittedName>
</protein>
<keyword evidence="1" id="KW-1133">Transmembrane helix</keyword>
<feature type="transmembrane region" description="Helical" evidence="1">
    <location>
        <begin position="12"/>
        <end position="31"/>
    </location>
</feature>
<name>A0ABY3RIN4_9BRAD</name>
<accession>A0ABY3RIN4</accession>
<dbReference type="EMBL" id="CP088156">
    <property type="protein sequence ID" value="UFZ06947.1"/>
    <property type="molecule type" value="Genomic_DNA"/>
</dbReference>
<organism evidence="2 3">
    <name type="scientific">Bradyrhizobium ontarionense</name>
    <dbReference type="NCBI Taxonomy" id="2898149"/>
    <lineage>
        <taxon>Bacteria</taxon>
        <taxon>Pseudomonadati</taxon>
        <taxon>Pseudomonadota</taxon>
        <taxon>Alphaproteobacteria</taxon>
        <taxon>Hyphomicrobiales</taxon>
        <taxon>Nitrobacteraceae</taxon>
        <taxon>Bradyrhizobium</taxon>
    </lineage>
</organism>
<proteinExistence type="predicted"/>
<evidence type="ECO:0000256" key="1">
    <source>
        <dbReference type="SAM" id="Phobius"/>
    </source>
</evidence>
<evidence type="ECO:0000313" key="3">
    <source>
        <dbReference type="Proteomes" id="UP001431010"/>
    </source>
</evidence>
<feature type="transmembrane region" description="Helical" evidence="1">
    <location>
        <begin position="72"/>
        <end position="94"/>
    </location>
</feature>
<dbReference type="Proteomes" id="UP001431010">
    <property type="component" value="Chromosome"/>
</dbReference>
<keyword evidence="1" id="KW-0472">Membrane</keyword>
<sequence length="99" mass="11106">MMLLARMAADLLQLLTIVDMGAGAIILAMAFRERILMASEAPAWRGWFSLRRATAEEYSSAYRTHFCRSLQYAFTTVIIIGIGAVLILLDHLVFKKPLC</sequence>
<keyword evidence="1" id="KW-0812">Transmembrane</keyword>
<gene>
    <name evidence="2" type="ORF">LQG66_11855</name>
</gene>
<evidence type="ECO:0000313" key="2">
    <source>
        <dbReference type="EMBL" id="UFZ06947.1"/>
    </source>
</evidence>